<evidence type="ECO:0000313" key="2">
    <source>
        <dbReference type="Proteomes" id="UP000291822"/>
    </source>
</evidence>
<dbReference type="AlphaFoldDB" id="A0A4R0Z1N9"/>
<keyword evidence="2" id="KW-1185">Reference proteome</keyword>
<accession>A0A4R0Z1N9</accession>
<reference evidence="1 2" key="1">
    <citation type="submission" date="2019-02" db="EMBL/GenBank/DDBJ databases">
        <title>Dyella amyloliquefaciens sp. nov., isolated from forest soil.</title>
        <authorList>
            <person name="Gao Z.-H."/>
            <person name="Qiu L.-H."/>
        </authorList>
    </citation>
    <scope>NUCLEOTIDE SEQUENCE [LARGE SCALE GENOMIC DNA]</scope>
    <source>
        <strain evidence="1 2">KACC 12747</strain>
    </source>
</reference>
<protein>
    <submittedName>
        <fullName evidence="1">Uncharacterized protein</fullName>
    </submittedName>
</protein>
<organism evidence="1 2">
    <name type="scientific">Dyella soli</name>
    <dbReference type="NCBI Taxonomy" id="522319"/>
    <lineage>
        <taxon>Bacteria</taxon>
        <taxon>Pseudomonadati</taxon>
        <taxon>Pseudomonadota</taxon>
        <taxon>Gammaproteobacteria</taxon>
        <taxon>Lysobacterales</taxon>
        <taxon>Rhodanobacteraceae</taxon>
        <taxon>Dyella</taxon>
    </lineage>
</organism>
<dbReference type="EMBL" id="SJTG01000001">
    <property type="protein sequence ID" value="TCI12180.1"/>
    <property type="molecule type" value="Genomic_DNA"/>
</dbReference>
<dbReference type="SUPFAM" id="SSF144064">
    <property type="entry name" value="Heme iron utilization protein-like"/>
    <property type="match status" value="1"/>
</dbReference>
<comment type="caution">
    <text evidence="1">The sequence shown here is derived from an EMBL/GenBank/DDBJ whole genome shotgun (WGS) entry which is preliminary data.</text>
</comment>
<sequence>MFGWLTRFPWCSRTHGACQRWLAFDPGQLAAHLPALGSVLYQWTRDAEYDAMAPTRGWLVQQPHLRAVVGVTHIQCVSMVGARGPREWFDCIDMAGQVRARIYLLPDTDYLAWDALMASGTPVQAPPSWRPTYSHRRATAKPVQFQCRTLPGLTLLQARRVEVLSTLGRDVAEECAGAEMPGR</sequence>
<name>A0A4R0Z1N9_9GAMM</name>
<evidence type="ECO:0000313" key="1">
    <source>
        <dbReference type="EMBL" id="TCI12180.1"/>
    </source>
</evidence>
<proteinExistence type="predicted"/>
<gene>
    <name evidence="1" type="ORF">EZM97_02120</name>
</gene>
<dbReference type="Proteomes" id="UP000291822">
    <property type="component" value="Unassembled WGS sequence"/>
</dbReference>
<dbReference type="RefSeq" id="WP_131151040.1">
    <property type="nucleotide sequence ID" value="NZ_SJTG01000001.1"/>
</dbReference>